<comment type="subcellular location">
    <subcellularLocation>
        <location evidence="1">Cell membrane</location>
        <topology evidence="1">Multi-pass membrane protein</topology>
    </subcellularLocation>
</comment>
<dbReference type="PROSITE" id="PS50887">
    <property type="entry name" value="GGDEF"/>
    <property type="match status" value="1"/>
</dbReference>
<dbReference type="CDD" id="cd01949">
    <property type="entry name" value="GGDEF"/>
    <property type="match status" value="1"/>
</dbReference>
<dbReference type="GO" id="GO:0000155">
    <property type="term" value="F:phosphorelay sensor kinase activity"/>
    <property type="evidence" value="ECO:0007669"/>
    <property type="project" value="InterPro"/>
</dbReference>
<keyword evidence="6 8" id="KW-0472">Membrane</keyword>
<dbReference type="InterPro" id="IPR000160">
    <property type="entry name" value="GGDEF_dom"/>
</dbReference>
<dbReference type="STRING" id="1123501.Wenmar_00101"/>
<dbReference type="InterPro" id="IPR043128">
    <property type="entry name" value="Rev_trsase/Diguanyl_cyclase"/>
</dbReference>
<protein>
    <recommendedName>
        <fullName evidence="2">diguanylate cyclase</fullName>
        <ecNumber evidence="2">2.7.7.65</ecNumber>
    </recommendedName>
</protein>
<evidence type="ECO:0000256" key="8">
    <source>
        <dbReference type="SAM" id="Phobius"/>
    </source>
</evidence>
<dbReference type="FunFam" id="3.30.70.270:FF:000001">
    <property type="entry name" value="Diguanylate cyclase domain protein"/>
    <property type="match status" value="1"/>
</dbReference>
<evidence type="ECO:0000256" key="6">
    <source>
        <dbReference type="ARBA" id="ARBA00023136"/>
    </source>
</evidence>
<evidence type="ECO:0000256" key="7">
    <source>
        <dbReference type="ARBA" id="ARBA00034247"/>
    </source>
</evidence>
<dbReference type="EC" id="2.7.7.65" evidence="2"/>
<dbReference type="eggNOG" id="COG3706">
    <property type="taxonomic scope" value="Bacteria"/>
</dbReference>
<dbReference type="InterPro" id="IPR029787">
    <property type="entry name" value="Nucleotide_cyclase"/>
</dbReference>
<dbReference type="PATRIC" id="fig|1123501.6.peg.166"/>
<name>A0A0D0QGD6_9RHOB</name>
<dbReference type="PANTHER" id="PTHR45138">
    <property type="entry name" value="REGULATORY COMPONENTS OF SENSORY TRANSDUCTION SYSTEM"/>
    <property type="match status" value="1"/>
</dbReference>
<organism evidence="10 11">
    <name type="scientific">Wenxinia marina DSM 24838</name>
    <dbReference type="NCBI Taxonomy" id="1123501"/>
    <lineage>
        <taxon>Bacteria</taxon>
        <taxon>Pseudomonadati</taxon>
        <taxon>Pseudomonadota</taxon>
        <taxon>Alphaproteobacteria</taxon>
        <taxon>Rhodobacterales</taxon>
        <taxon>Roseobacteraceae</taxon>
        <taxon>Wenxinia</taxon>
    </lineage>
</organism>
<dbReference type="GO" id="GO:0052621">
    <property type="term" value="F:diguanylate cyclase activity"/>
    <property type="evidence" value="ECO:0007669"/>
    <property type="project" value="UniProtKB-EC"/>
</dbReference>
<evidence type="ECO:0000256" key="5">
    <source>
        <dbReference type="ARBA" id="ARBA00022989"/>
    </source>
</evidence>
<dbReference type="Pfam" id="PF00990">
    <property type="entry name" value="GGDEF"/>
    <property type="match status" value="1"/>
</dbReference>
<evidence type="ECO:0000313" key="10">
    <source>
        <dbReference type="EMBL" id="KIQ71332.1"/>
    </source>
</evidence>
<keyword evidence="11" id="KW-1185">Reference proteome</keyword>
<dbReference type="NCBIfam" id="TIGR00254">
    <property type="entry name" value="GGDEF"/>
    <property type="match status" value="1"/>
</dbReference>
<evidence type="ECO:0000256" key="1">
    <source>
        <dbReference type="ARBA" id="ARBA00004651"/>
    </source>
</evidence>
<feature type="domain" description="GGDEF" evidence="9">
    <location>
        <begin position="213"/>
        <end position="345"/>
    </location>
</feature>
<gene>
    <name evidence="10" type="ORF">Wenmar_00101</name>
</gene>
<evidence type="ECO:0000313" key="11">
    <source>
        <dbReference type="Proteomes" id="UP000035100"/>
    </source>
</evidence>
<dbReference type="AlphaFoldDB" id="A0A0D0QGD6"/>
<proteinExistence type="predicted"/>
<dbReference type="SMART" id="SM00267">
    <property type="entry name" value="GGDEF"/>
    <property type="match status" value="1"/>
</dbReference>
<sequence>MMALATGSYAIVQRRGWDRYVRHLLIGLVFGVGASLMMFNTVVVGPGVIVDSRNLFVAFSGAFVGPVGAAASLLVACTTRLAIGGSGAALGIASMMLAAGVGLVWNQGRLLRSAPNWARFSAMGLTVSLSLATVLLLPAEQRNSALQNFVPILVAFNILGALIFGAMIERERALARHERRLTRQTMTDPLTGALNRRGLARRYEDLMPRMEERGGALLLMDLDHFKAVNDTHGHAIGDEVLKGAVAAAQDVCRAEDSVVRIGGEEFAILLPAVGAAAAYRIAERVRLSIEGMTLPDCPRLQVTTSIGVVHFDGGVPLLSEALTRSDRALYAAKRGGRNRTVADVLSPVEPPAQPEASLLLQPRTGLAGGA</sequence>
<dbReference type="Proteomes" id="UP000035100">
    <property type="component" value="Unassembled WGS sequence"/>
</dbReference>
<dbReference type="PANTHER" id="PTHR45138:SF9">
    <property type="entry name" value="DIGUANYLATE CYCLASE DGCM-RELATED"/>
    <property type="match status" value="1"/>
</dbReference>
<dbReference type="SUPFAM" id="SSF55073">
    <property type="entry name" value="Nucleotide cyclase"/>
    <property type="match status" value="1"/>
</dbReference>
<evidence type="ECO:0000256" key="2">
    <source>
        <dbReference type="ARBA" id="ARBA00012528"/>
    </source>
</evidence>
<dbReference type="InterPro" id="IPR050469">
    <property type="entry name" value="Diguanylate_Cyclase"/>
</dbReference>
<dbReference type="EMBL" id="AONG01000002">
    <property type="protein sequence ID" value="KIQ71332.1"/>
    <property type="molecule type" value="Genomic_DNA"/>
</dbReference>
<evidence type="ECO:0000259" key="9">
    <source>
        <dbReference type="PROSITE" id="PS50887"/>
    </source>
</evidence>
<dbReference type="GO" id="GO:1902201">
    <property type="term" value="P:negative regulation of bacterial-type flagellum-dependent cell motility"/>
    <property type="evidence" value="ECO:0007669"/>
    <property type="project" value="TreeGrafter"/>
</dbReference>
<keyword evidence="4 8" id="KW-0812">Transmembrane</keyword>
<feature type="transmembrane region" description="Helical" evidence="8">
    <location>
        <begin position="117"/>
        <end position="137"/>
    </location>
</feature>
<keyword evidence="5 8" id="KW-1133">Transmembrane helix</keyword>
<evidence type="ECO:0000256" key="4">
    <source>
        <dbReference type="ARBA" id="ARBA00022692"/>
    </source>
</evidence>
<feature type="transmembrane region" description="Helical" evidence="8">
    <location>
        <begin position="149"/>
        <end position="168"/>
    </location>
</feature>
<accession>A0A0D0QGD6</accession>
<dbReference type="GO" id="GO:0005886">
    <property type="term" value="C:plasma membrane"/>
    <property type="evidence" value="ECO:0007669"/>
    <property type="project" value="UniProtKB-SubCell"/>
</dbReference>
<dbReference type="GO" id="GO:0071555">
    <property type="term" value="P:cell wall organization"/>
    <property type="evidence" value="ECO:0007669"/>
    <property type="project" value="InterPro"/>
</dbReference>
<dbReference type="Pfam" id="PF07694">
    <property type="entry name" value="5TM-5TMR_LYT"/>
    <property type="match status" value="1"/>
</dbReference>
<feature type="transmembrane region" description="Helical" evidence="8">
    <location>
        <begin position="55"/>
        <end position="75"/>
    </location>
</feature>
<comment type="catalytic activity">
    <reaction evidence="7">
        <text>2 GTP = 3',3'-c-di-GMP + 2 diphosphate</text>
        <dbReference type="Rhea" id="RHEA:24898"/>
        <dbReference type="ChEBI" id="CHEBI:33019"/>
        <dbReference type="ChEBI" id="CHEBI:37565"/>
        <dbReference type="ChEBI" id="CHEBI:58805"/>
        <dbReference type="EC" id="2.7.7.65"/>
    </reaction>
</comment>
<feature type="transmembrane region" description="Helical" evidence="8">
    <location>
        <begin position="20"/>
        <end position="43"/>
    </location>
</feature>
<dbReference type="GO" id="GO:0043709">
    <property type="term" value="P:cell adhesion involved in single-species biofilm formation"/>
    <property type="evidence" value="ECO:0007669"/>
    <property type="project" value="TreeGrafter"/>
</dbReference>
<dbReference type="Gene3D" id="3.30.70.270">
    <property type="match status" value="1"/>
</dbReference>
<reference evidence="10 11" key="1">
    <citation type="submission" date="2013-01" db="EMBL/GenBank/DDBJ databases">
        <authorList>
            <person name="Fiebig A."/>
            <person name="Goeker M."/>
            <person name="Klenk H.-P.P."/>
        </authorList>
    </citation>
    <scope>NUCLEOTIDE SEQUENCE [LARGE SCALE GENOMIC DNA]</scope>
    <source>
        <strain evidence="10 11">DSM 24838</strain>
    </source>
</reference>
<comment type="caution">
    <text evidence="10">The sequence shown here is derived from an EMBL/GenBank/DDBJ whole genome shotgun (WGS) entry which is preliminary data.</text>
</comment>
<evidence type="ECO:0000256" key="3">
    <source>
        <dbReference type="ARBA" id="ARBA00022475"/>
    </source>
</evidence>
<keyword evidence="3" id="KW-1003">Cell membrane</keyword>
<feature type="transmembrane region" description="Helical" evidence="8">
    <location>
        <begin position="81"/>
        <end position="105"/>
    </location>
</feature>
<dbReference type="InterPro" id="IPR011620">
    <property type="entry name" value="Sig_transdc_His_kinase_LytS_TM"/>
</dbReference>